<keyword evidence="2" id="KW-1185">Reference proteome</keyword>
<name>A0A2G9TLJ8_TELCI</name>
<organism evidence="1 2">
    <name type="scientific">Teladorsagia circumcincta</name>
    <name type="common">Brown stomach worm</name>
    <name type="synonym">Ostertagia circumcincta</name>
    <dbReference type="NCBI Taxonomy" id="45464"/>
    <lineage>
        <taxon>Eukaryota</taxon>
        <taxon>Metazoa</taxon>
        <taxon>Ecdysozoa</taxon>
        <taxon>Nematoda</taxon>
        <taxon>Chromadorea</taxon>
        <taxon>Rhabditida</taxon>
        <taxon>Rhabditina</taxon>
        <taxon>Rhabditomorpha</taxon>
        <taxon>Strongyloidea</taxon>
        <taxon>Trichostrongylidae</taxon>
        <taxon>Teladorsagia</taxon>
    </lineage>
</organism>
<dbReference type="OrthoDB" id="5798295at2759"/>
<reference evidence="1 2" key="1">
    <citation type="submission" date="2015-09" db="EMBL/GenBank/DDBJ databases">
        <title>Draft genome of the parasitic nematode Teladorsagia circumcincta isolate WARC Sus (inbred).</title>
        <authorList>
            <person name="Mitreva M."/>
        </authorList>
    </citation>
    <scope>NUCLEOTIDE SEQUENCE [LARGE SCALE GENOMIC DNA]</scope>
    <source>
        <strain evidence="1 2">S</strain>
    </source>
</reference>
<dbReference type="Proteomes" id="UP000230423">
    <property type="component" value="Unassembled WGS sequence"/>
</dbReference>
<accession>A0A2G9TLJ8</accession>
<dbReference type="AlphaFoldDB" id="A0A2G9TLJ8"/>
<dbReference type="EMBL" id="KZ370520">
    <property type="protein sequence ID" value="PIO58856.1"/>
    <property type="molecule type" value="Genomic_DNA"/>
</dbReference>
<proteinExistence type="predicted"/>
<protein>
    <submittedName>
        <fullName evidence="1">Uncharacterized protein</fullName>
    </submittedName>
</protein>
<gene>
    <name evidence="1" type="ORF">TELCIR_19699</name>
</gene>
<evidence type="ECO:0000313" key="1">
    <source>
        <dbReference type="EMBL" id="PIO58856.1"/>
    </source>
</evidence>
<sequence length="64" mass="7091">MVGPDLGSDDSPRSSVNSHEWAALLEDDAANQQLLRHAQDCYEKLQVYVDKAVQARMMVSICSP</sequence>
<evidence type="ECO:0000313" key="2">
    <source>
        <dbReference type="Proteomes" id="UP000230423"/>
    </source>
</evidence>